<evidence type="ECO:0000313" key="3">
    <source>
        <dbReference type="EMBL" id="KAK7054549.1"/>
    </source>
</evidence>
<name>A0AAW0DRY3_9AGAR</name>
<dbReference type="SUPFAM" id="SSF81383">
    <property type="entry name" value="F-box domain"/>
    <property type="match status" value="1"/>
</dbReference>
<dbReference type="SMART" id="SM00256">
    <property type="entry name" value="FBOX"/>
    <property type="match status" value="1"/>
</dbReference>
<feature type="region of interest" description="Disordered" evidence="1">
    <location>
        <begin position="1"/>
        <end position="26"/>
    </location>
</feature>
<dbReference type="InterPro" id="IPR001810">
    <property type="entry name" value="F-box_dom"/>
</dbReference>
<dbReference type="InterPro" id="IPR036047">
    <property type="entry name" value="F-box-like_dom_sf"/>
</dbReference>
<sequence length="549" mass="63813">MTKQKTRSSAPKDRRPRSKVPKSTKSRRIKGFRLLELPEDVGYEIFRYLSPKDLLSLSDVNTHIRSKLLDSKINFVWRFAREVHHEDAPAPMEGISESRGVKCDDIASTYPDLDCSVLELVPKMLGAPTYNAMEFYPRQELEKVIAALRSCNSPDETNTYIELRKEFLLRVREVQMAIWDWLKREDQRRSSMNMTLRTERLAAVKRRLIDLGYSHGDYWEALRLPCVKRAAPLTDRAWAMMKNQVIDTVNRRILSRQQDMLKARNAMVSRAYLDFKRSVPGSTWRTFPSTHLISLLKPVYHIKVSQDTNITEEDFKIAMDNDLCTHIERWTKKQRKSLFERYSFCAGPDRWRNFRIYNEDARSPTNEEVPDFILDDLFNMDLAIIEIRCRPCKRVSCGMSAAIRHLHSDSCTDWKPRELEAPKKNFEDIYLSNAAALCIACEGLAPWSATVDDMDQINSVYECEQCLFRGTWRSWVAHARSPPHGRYDELKARKVAGYFGLLTEDAWSCNHCHEHIDELVPRETVLQHLLVRHGIADPAIPADFFYGGE</sequence>
<organism evidence="3 4">
    <name type="scientific">Paramarasmius palmivorus</name>
    <dbReference type="NCBI Taxonomy" id="297713"/>
    <lineage>
        <taxon>Eukaryota</taxon>
        <taxon>Fungi</taxon>
        <taxon>Dikarya</taxon>
        <taxon>Basidiomycota</taxon>
        <taxon>Agaricomycotina</taxon>
        <taxon>Agaricomycetes</taxon>
        <taxon>Agaricomycetidae</taxon>
        <taxon>Agaricales</taxon>
        <taxon>Marasmiineae</taxon>
        <taxon>Marasmiaceae</taxon>
        <taxon>Paramarasmius</taxon>
    </lineage>
</organism>
<dbReference type="Proteomes" id="UP001383192">
    <property type="component" value="Unassembled WGS sequence"/>
</dbReference>
<evidence type="ECO:0000313" key="4">
    <source>
        <dbReference type="Proteomes" id="UP001383192"/>
    </source>
</evidence>
<dbReference type="PROSITE" id="PS50181">
    <property type="entry name" value="FBOX"/>
    <property type="match status" value="1"/>
</dbReference>
<comment type="caution">
    <text evidence="3">The sequence shown here is derived from an EMBL/GenBank/DDBJ whole genome shotgun (WGS) entry which is preliminary data.</text>
</comment>
<keyword evidence="4" id="KW-1185">Reference proteome</keyword>
<feature type="compositionally biased region" description="Basic residues" evidence="1">
    <location>
        <begin position="14"/>
        <end position="26"/>
    </location>
</feature>
<dbReference type="Pfam" id="PF00646">
    <property type="entry name" value="F-box"/>
    <property type="match status" value="1"/>
</dbReference>
<proteinExistence type="predicted"/>
<evidence type="ECO:0000256" key="1">
    <source>
        <dbReference type="SAM" id="MobiDB-lite"/>
    </source>
</evidence>
<protein>
    <recommendedName>
        <fullName evidence="2">F-box domain-containing protein</fullName>
    </recommendedName>
</protein>
<evidence type="ECO:0000259" key="2">
    <source>
        <dbReference type="PROSITE" id="PS50181"/>
    </source>
</evidence>
<dbReference type="AlphaFoldDB" id="A0AAW0DRY3"/>
<accession>A0AAW0DRY3</accession>
<dbReference type="EMBL" id="JAYKXP010000009">
    <property type="protein sequence ID" value="KAK7054549.1"/>
    <property type="molecule type" value="Genomic_DNA"/>
</dbReference>
<feature type="domain" description="F-box" evidence="2">
    <location>
        <begin position="31"/>
        <end position="80"/>
    </location>
</feature>
<reference evidence="3 4" key="1">
    <citation type="submission" date="2024-01" db="EMBL/GenBank/DDBJ databases">
        <title>A draft genome for a cacao thread blight-causing isolate of Paramarasmius palmivorus.</title>
        <authorList>
            <person name="Baruah I.K."/>
            <person name="Bukari Y."/>
            <person name="Amoako-Attah I."/>
            <person name="Meinhardt L.W."/>
            <person name="Bailey B.A."/>
            <person name="Cohen S.P."/>
        </authorList>
    </citation>
    <scope>NUCLEOTIDE SEQUENCE [LARGE SCALE GENOMIC DNA]</scope>
    <source>
        <strain evidence="3 4">GH-12</strain>
    </source>
</reference>
<gene>
    <name evidence="3" type="ORF">VNI00_003747</name>
</gene>